<reference evidence="2" key="2">
    <citation type="submission" date="2025-09" db="UniProtKB">
        <authorList>
            <consortium name="Ensembl"/>
        </authorList>
    </citation>
    <scope>IDENTIFICATION</scope>
</reference>
<feature type="domain" description="Reverse transcriptase" evidence="1">
    <location>
        <begin position="505"/>
        <end position="779"/>
    </location>
</feature>
<dbReference type="PANTHER" id="PTHR31635:SF196">
    <property type="entry name" value="REVERSE TRANSCRIPTASE DOMAIN-CONTAINING PROTEIN-RELATED"/>
    <property type="match status" value="1"/>
</dbReference>
<sequence>MALKLTSLNVKGLNSPTKRRLLFRTLKSDKIDIAFLQETHLTKSAKITLTDHVYTRAYVSGALSKRNGVAILIRKTCPFQLISQKIDTEGRFVLLTGTLYSMTYHFLNIYAPTTPSVDFWDSICNLVSALPQGAVILGGDMNAVACPAVDRGGRQASTVTPTLGRQDKLFARFLRQVGLIDVWRVLYPSVKDYSFYSAPHGTYSRIDLFLVNGLAMSNVIRAEINSISWSDHADIALYLHTPKLAASWSWRLNSSLLRDPEVVSQLRTLSIQYFQDNPPGETSLSTIWAAHKAVMRGHLIKIATHKKRTKLHSLVTLQQSLRRLEMSHKSSPSPELLSELLRTRSSLKRLLLDDVAKQLLWSHRMFFEKANKLDTLLARSLKPRSKFSSISAVKTVKDVLVNSPQEICAAFTAYYSDLYNHSPHHDPADKSHLDAISSFLDSLSLPQLEDSHISSLSAPILEEEVNCAISALGGTKAPGPDGFSGGYYKVLRPELVPFLTSVFNDCAEGGSLHPDLLVANIALIPKEGRDPAAVESYRPISLINFDAKIFAKVLANRLSPLLQVLVHPDQVGFVPNRQLFDNTRRNADLIWWLSSRATPSLILSLDAEKAFDRVEWPFLFSTLSRLGLPDFYVNMVRALYSGMSAQVRVPGSSPIRFPICNGTRQGCPLSPLLFLLSLEPLLAAIRDHPEIRGVQVRGDSFTVSAYADDILLTLTDPISSLSHLGPVLSDFGEIAGFRINYTKSCAMPLYMSHTDTASIESGFGFRLAPSELSYLGILLTANPTALYSKNFTTMVHQIKCDLEHWCDKPISWIGRIHSVKMNILPRILFLFQTLPLLLTQRDLAGLQQAIDSFIWQNKRHRVARRILYRPKTRGGLGLPNLYLYYCAAQLTQVVAWHSSASTRRWVALETAFMFPDRPDLYVWLPRASRPILRTTCPSILTSLRLFDLARTKFELMGAPSPLTPLLRNREFPPGLRASDFGGLAGVGLLRYRDLYHNGRLITFSELQERGDLSPSSFFRFLQIRHFATAQMLEKVSTAPLSALEHVFMADGPLKGLISRLYLLLSSSPGQWGPLTYCDKWEVDLCDPLPGDEWEDIWEQTSRSSICVTHQEQSYKTLLRWYVTPVSLYRMGVTSSDFCWRDCGEKGTYIHMWWDCPVVRRFWSLVHAEFQKIFHRQLPMDPWAFLLSRPLSVLSRPEQLLFNRLALAVRRALAASWRQSILPSWSVVTAKIVDACLMDELTAKVRDTMSSFSKTWSLWEEYSSAPNCNLNLN</sequence>
<evidence type="ECO:0000313" key="2">
    <source>
        <dbReference type="Ensembl" id="ENSLLEP00000010804.1"/>
    </source>
</evidence>
<dbReference type="Pfam" id="PF03372">
    <property type="entry name" value="Exo_endo_phos"/>
    <property type="match status" value="1"/>
</dbReference>
<dbReference type="Gene3D" id="3.60.10.10">
    <property type="entry name" value="Endonuclease/exonuclease/phosphatase"/>
    <property type="match status" value="1"/>
</dbReference>
<dbReference type="Proteomes" id="UP000694569">
    <property type="component" value="Unplaced"/>
</dbReference>
<dbReference type="Ensembl" id="ENSLLET00000011222.1">
    <property type="protein sequence ID" value="ENSLLEP00000010804.1"/>
    <property type="gene ID" value="ENSLLEG00000006884.1"/>
</dbReference>
<dbReference type="OrthoDB" id="9909359at2759"/>
<keyword evidence="3" id="KW-1185">Reference proteome</keyword>
<proteinExistence type="predicted"/>
<dbReference type="InterPro" id="IPR043502">
    <property type="entry name" value="DNA/RNA_pol_sf"/>
</dbReference>
<dbReference type="GeneTree" id="ENSGT00940000163630"/>
<reference evidence="2" key="1">
    <citation type="submission" date="2025-08" db="UniProtKB">
        <authorList>
            <consortium name="Ensembl"/>
        </authorList>
    </citation>
    <scope>IDENTIFICATION</scope>
</reference>
<evidence type="ECO:0000259" key="1">
    <source>
        <dbReference type="PROSITE" id="PS50878"/>
    </source>
</evidence>
<dbReference type="InterPro" id="IPR000477">
    <property type="entry name" value="RT_dom"/>
</dbReference>
<evidence type="ECO:0000313" key="3">
    <source>
        <dbReference type="Proteomes" id="UP000694569"/>
    </source>
</evidence>
<protein>
    <recommendedName>
        <fullName evidence="1">Reverse transcriptase domain-containing protein</fullName>
    </recommendedName>
</protein>
<name>A0A8C5M7Y1_9ANUR</name>
<accession>A0A8C5M7Y1</accession>
<dbReference type="SUPFAM" id="SSF56672">
    <property type="entry name" value="DNA/RNA polymerases"/>
    <property type="match status" value="1"/>
</dbReference>
<dbReference type="Pfam" id="PF00078">
    <property type="entry name" value="RVT_1"/>
    <property type="match status" value="1"/>
</dbReference>
<dbReference type="InterPro" id="IPR005135">
    <property type="entry name" value="Endo/exonuclease/phosphatase"/>
</dbReference>
<dbReference type="CDD" id="cd01650">
    <property type="entry name" value="RT_nLTR_like"/>
    <property type="match status" value="1"/>
</dbReference>
<organism evidence="2 3">
    <name type="scientific">Leptobrachium leishanense</name>
    <name type="common">Leishan spiny toad</name>
    <dbReference type="NCBI Taxonomy" id="445787"/>
    <lineage>
        <taxon>Eukaryota</taxon>
        <taxon>Metazoa</taxon>
        <taxon>Chordata</taxon>
        <taxon>Craniata</taxon>
        <taxon>Vertebrata</taxon>
        <taxon>Euteleostomi</taxon>
        <taxon>Amphibia</taxon>
        <taxon>Batrachia</taxon>
        <taxon>Anura</taxon>
        <taxon>Pelobatoidea</taxon>
        <taxon>Megophryidae</taxon>
        <taxon>Leptobrachium</taxon>
    </lineage>
</organism>
<dbReference type="PROSITE" id="PS50878">
    <property type="entry name" value="RT_POL"/>
    <property type="match status" value="1"/>
</dbReference>
<dbReference type="InterPro" id="IPR036691">
    <property type="entry name" value="Endo/exonu/phosph_ase_sf"/>
</dbReference>
<dbReference type="GO" id="GO:0003824">
    <property type="term" value="F:catalytic activity"/>
    <property type="evidence" value="ECO:0007669"/>
    <property type="project" value="InterPro"/>
</dbReference>
<dbReference type="SUPFAM" id="SSF56219">
    <property type="entry name" value="DNase I-like"/>
    <property type="match status" value="1"/>
</dbReference>
<dbReference type="PANTHER" id="PTHR31635">
    <property type="entry name" value="REVERSE TRANSCRIPTASE DOMAIN-CONTAINING PROTEIN-RELATED"/>
    <property type="match status" value="1"/>
</dbReference>
<dbReference type="AlphaFoldDB" id="A0A8C5M7Y1"/>
<dbReference type="CDD" id="cd09076">
    <property type="entry name" value="L1-EN"/>
    <property type="match status" value="1"/>
</dbReference>